<name>A0ABW3SA32_9BACL</name>
<dbReference type="Proteomes" id="UP001597211">
    <property type="component" value="Unassembled WGS sequence"/>
</dbReference>
<dbReference type="PANTHER" id="PTHR34216">
    <property type="match status" value="1"/>
</dbReference>
<dbReference type="InterPro" id="IPR011330">
    <property type="entry name" value="Glyco_hydro/deAcase_b/a-brl"/>
</dbReference>
<dbReference type="PANTHER" id="PTHR34216:SF3">
    <property type="entry name" value="POLY-BETA-1,6-N-ACETYL-D-GLUCOSAMINE N-DEACETYLASE"/>
    <property type="match status" value="1"/>
</dbReference>
<keyword evidence="1" id="KW-1133">Transmembrane helix</keyword>
<comment type="caution">
    <text evidence="2">The sequence shown here is derived from an EMBL/GenBank/DDBJ whole genome shotgun (WGS) entry which is preliminary data.</text>
</comment>
<dbReference type="EMBL" id="JBHTKZ010000008">
    <property type="protein sequence ID" value="MFD1181060.1"/>
    <property type="molecule type" value="Genomic_DNA"/>
</dbReference>
<sequence length="585" mass="65960">MAQKKRNTVLNVRRKNRRKRIRVFFQAAILLIFGTLLYHAVFDVKTYEAPDKSAWNQKRGFIALSYFGVGRNGTAKLVAKSQLDEQLKALHDQGYRTISQQDILDFYAKGASLPDKALFLAFEDGRNDSDLFAEPLLEKYNYKATFLSYADKMGNSERKFVQPKDMLDMVKTGFWELGTNGYRLSYINIFDKDGRFVGMKDEKELTDKANVAYYNHYLMDFLRDENMIPVENRAQMEARIESDYKAMNDVYAKSLGYVPSVYMIMHANALGEGMNPLVTAANTANIKRLFKLHFNREGSSLNTKANGVLDLTRVQPEPYWSTNHLLMKIRMDTGESMVFVRGDEEAAGAWEGLNGAAEFAGNKIVLTSPPGGIGKQALKEKVRDVKVAATAAGNVVGKQMIYLRYNRENESYVRLILENNTVTVEQKTAGRLPEFLFKQELAPVSWEEEDLAFDKASVYTREQTAAGASKQTEIPVNIRDSRRIEAELQGNELKLTVDGEVLLEHLRVDDSIGSGQVVLAAQFSEQNEKDDIYDAVFENVEITSLGAKDGGAAVVFSNRLSGWKGVTRQAKLTFDGAVNWMIEHF</sequence>
<feature type="transmembrane region" description="Helical" evidence="1">
    <location>
        <begin position="21"/>
        <end position="41"/>
    </location>
</feature>
<dbReference type="Gene3D" id="3.20.20.370">
    <property type="entry name" value="Glycoside hydrolase/deacetylase"/>
    <property type="match status" value="1"/>
</dbReference>
<proteinExistence type="predicted"/>
<accession>A0ABW3SA32</accession>
<protein>
    <submittedName>
        <fullName evidence="2">Polysaccharide deacetylase family protein</fullName>
    </submittedName>
</protein>
<evidence type="ECO:0000256" key="1">
    <source>
        <dbReference type="SAM" id="Phobius"/>
    </source>
</evidence>
<gene>
    <name evidence="2" type="ORF">ACFQ2Z_06800</name>
</gene>
<dbReference type="InterPro" id="IPR051398">
    <property type="entry name" value="Polysacch_Deacetylase"/>
</dbReference>
<reference evidence="3" key="1">
    <citation type="journal article" date="2019" name="Int. J. Syst. Evol. Microbiol.">
        <title>The Global Catalogue of Microorganisms (GCM) 10K type strain sequencing project: providing services to taxonomists for standard genome sequencing and annotation.</title>
        <authorList>
            <consortium name="The Broad Institute Genomics Platform"/>
            <consortium name="The Broad Institute Genome Sequencing Center for Infectious Disease"/>
            <person name="Wu L."/>
            <person name="Ma J."/>
        </authorList>
    </citation>
    <scope>NUCLEOTIDE SEQUENCE [LARGE SCALE GENOMIC DNA]</scope>
    <source>
        <strain evidence="3">CCUG 48216</strain>
    </source>
</reference>
<keyword evidence="1" id="KW-0812">Transmembrane</keyword>
<keyword evidence="1" id="KW-0472">Membrane</keyword>
<keyword evidence="3" id="KW-1185">Reference proteome</keyword>
<evidence type="ECO:0000313" key="2">
    <source>
        <dbReference type="EMBL" id="MFD1181060.1"/>
    </source>
</evidence>
<organism evidence="2 3">
    <name type="scientific">Paenibacillus timonensis</name>
    <dbReference type="NCBI Taxonomy" id="225915"/>
    <lineage>
        <taxon>Bacteria</taxon>
        <taxon>Bacillati</taxon>
        <taxon>Bacillota</taxon>
        <taxon>Bacilli</taxon>
        <taxon>Bacillales</taxon>
        <taxon>Paenibacillaceae</taxon>
        <taxon>Paenibacillus</taxon>
    </lineage>
</organism>
<evidence type="ECO:0000313" key="3">
    <source>
        <dbReference type="Proteomes" id="UP001597211"/>
    </source>
</evidence>
<dbReference type="SUPFAM" id="SSF88713">
    <property type="entry name" value="Glycoside hydrolase/deacetylase"/>
    <property type="match status" value="1"/>
</dbReference>
<dbReference type="RefSeq" id="WP_240268053.1">
    <property type="nucleotide sequence ID" value="NZ_JAKSXN010000007.1"/>
</dbReference>